<feature type="modified residue" description="4-aspartylphosphate" evidence="2">
    <location>
        <position position="52"/>
    </location>
</feature>
<dbReference type="InterPro" id="IPR050595">
    <property type="entry name" value="Bact_response_regulator"/>
</dbReference>
<comment type="caution">
    <text evidence="4">The sequence shown here is derived from an EMBL/GenBank/DDBJ whole genome shotgun (WGS) entry which is preliminary data.</text>
</comment>
<dbReference type="Pfam" id="PF00072">
    <property type="entry name" value="Response_reg"/>
    <property type="match status" value="1"/>
</dbReference>
<dbReference type="PANTHER" id="PTHR44591:SF3">
    <property type="entry name" value="RESPONSE REGULATORY DOMAIN-CONTAINING PROTEIN"/>
    <property type="match status" value="1"/>
</dbReference>
<dbReference type="GO" id="GO:0000160">
    <property type="term" value="P:phosphorelay signal transduction system"/>
    <property type="evidence" value="ECO:0007669"/>
    <property type="project" value="InterPro"/>
</dbReference>
<dbReference type="SMART" id="SM00448">
    <property type="entry name" value="REC"/>
    <property type="match status" value="1"/>
</dbReference>
<reference evidence="4 5" key="1">
    <citation type="journal article" date="2016" name="Nat. Commun.">
        <title>Thousands of microbial genomes shed light on interconnected biogeochemical processes in an aquifer system.</title>
        <authorList>
            <person name="Anantharaman K."/>
            <person name="Brown C.T."/>
            <person name="Hug L.A."/>
            <person name="Sharon I."/>
            <person name="Castelle C.J."/>
            <person name="Probst A.J."/>
            <person name="Thomas B.C."/>
            <person name="Singh A."/>
            <person name="Wilkins M.J."/>
            <person name="Karaoz U."/>
            <person name="Brodie E.L."/>
            <person name="Williams K.H."/>
            <person name="Hubbard S.S."/>
            <person name="Banfield J.F."/>
        </authorList>
    </citation>
    <scope>NUCLEOTIDE SEQUENCE [LARGE SCALE GENOMIC DNA]</scope>
</reference>
<dbReference type="SUPFAM" id="SSF52172">
    <property type="entry name" value="CheY-like"/>
    <property type="match status" value="1"/>
</dbReference>
<dbReference type="PANTHER" id="PTHR44591">
    <property type="entry name" value="STRESS RESPONSE REGULATOR PROTEIN 1"/>
    <property type="match status" value="1"/>
</dbReference>
<evidence type="ECO:0000256" key="2">
    <source>
        <dbReference type="PROSITE-ProRule" id="PRU00169"/>
    </source>
</evidence>
<organism evidence="4 5">
    <name type="scientific">Candidatus Woesebacteria bacterium RIFCSPHIGHO2_01_FULL_38_26b</name>
    <dbReference type="NCBI Taxonomy" id="1802491"/>
    <lineage>
        <taxon>Bacteria</taxon>
        <taxon>Candidatus Woeseibacteriota</taxon>
    </lineage>
</organism>
<accession>A0A1F7XZ11</accession>
<dbReference type="InterPro" id="IPR011006">
    <property type="entry name" value="CheY-like_superfamily"/>
</dbReference>
<gene>
    <name evidence="4" type="ORF">A2771_01805</name>
</gene>
<evidence type="ECO:0000313" key="4">
    <source>
        <dbReference type="EMBL" id="OGM20236.1"/>
    </source>
</evidence>
<keyword evidence="1 2" id="KW-0597">Phosphoprotein</keyword>
<name>A0A1F7XZ11_9BACT</name>
<evidence type="ECO:0000313" key="5">
    <source>
        <dbReference type="Proteomes" id="UP000176741"/>
    </source>
</evidence>
<dbReference type="EMBL" id="MGGD01000040">
    <property type="protein sequence ID" value="OGM20236.1"/>
    <property type="molecule type" value="Genomic_DNA"/>
</dbReference>
<proteinExistence type="predicted"/>
<dbReference type="InterPro" id="IPR001789">
    <property type="entry name" value="Sig_transdc_resp-reg_receiver"/>
</dbReference>
<dbReference type="Proteomes" id="UP000176741">
    <property type="component" value="Unassembled WGS sequence"/>
</dbReference>
<evidence type="ECO:0000256" key="1">
    <source>
        <dbReference type="ARBA" id="ARBA00022553"/>
    </source>
</evidence>
<dbReference type="Gene3D" id="3.40.50.2300">
    <property type="match status" value="1"/>
</dbReference>
<sequence length="119" mass="13276">MKRILLVEDDIDIQNVYSQKLKSSGFEVILAADTDKAYHLANELIPDIILLDIMLPGKMNGLELLEKLKKEEKTKHVPVVVLTNLDTEKNSALKAGANAYLIKANTDLGEIIDLVKKFT</sequence>
<dbReference type="AlphaFoldDB" id="A0A1F7XZ11"/>
<dbReference type="PROSITE" id="PS50110">
    <property type="entry name" value="RESPONSE_REGULATORY"/>
    <property type="match status" value="1"/>
</dbReference>
<protein>
    <recommendedName>
        <fullName evidence="3">Response regulatory domain-containing protein</fullName>
    </recommendedName>
</protein>
<feature type="domain" description="Response regulatory" evidence="3">
    <location>
        <begin position="3"/>
        <end position="118"/>
    </location>
</feature>
<evidence type="ECO:0000259" key="3">
    <source>
        <dbReference type="PROSITE" id="PS50110"/>
    </source>
</evidence>